<dbReference type="Proteomes" id="UP000244856">
    <property type="component" value="Unassembled WGS sequence"/>
</dbReference>
<keyword evidence="1" id="KW-1133">Transmembrane helix</keyword>
<keyword evidence="1" id="KW-0472">Membrane</keyword>
<comment type="caution">
    <text evidence="4">The sequence shown here is derived from an EMBL/GenBank/DDBJ whole genome shotgun (WGS) entry which is preliminary data.</text>
</comment>
<feature type="transmembrane region" description="Helical" evidence="1">
    <location>
        <begin position="7"/>
        <end position="29"/>
    </location>
</feature>
<protein>
    <submittedName>
        <fullName evidence="4">Stress response membrane protein YncL</fullName>
    </submittedName>
</protein>
<dbReference type="EMBL" id="JABTXY010000024">
    <property type="protein sequence ID" value="NYV42923.1"/>
    <property type="molecule type" value="Genomic_DNA"/>
</dbReference>
<evidence type="ECO:0000313" key="3">
    <source>
        <dbReference type="EMBL" id="NYV42923.1"/>
    </source>
</evidence>
<dbReference type="AlphaFoldDB" id="A0A2S9UFB3"/>
<organism evidence="4 5">
    <name type="scientific">Cronobacter sakazakii</name>
    <name type="common">Enterobacter sakazakii</name>
    <dbReference type="NCBI Taxonomy" id="28141"/>
    <lineage>
        <taxon>Bacteria</taxon>
        <taxon>Pseudomonadati</taxon>
        <taxon>Pseudomonadota</taxon>
        <taxon>Gammaproteobacteria</taxon>
        <taxon>Enterobacterales</taxon>
        <taxon>Enterobacteriaceae</taxon>
        <taxon>Cronobacter</taxon>
    </lineage>
</organism>
<evidence type="ECO:0000313" key="7">
    <source>
        <dbReference type="Proteomes" id="UP000548673"/>
    </source>
</evidence>
<proteinExistence type="predicted"/>
<evidence type="ECO:0000313" key="5">
    <source>
        <dbReference type="Proteomes" id="UP000244856"/>
    </source>
</evidence>
<name>A0A2S9UFB3_CROSK</name>
<gene>
    <name evidence="2" type="primary">yncL</name>
    <name evidence="4" type="ORF">B7T07_03220</name>
    <name evidence="2" type="ORF">FZI38_06775</name>
    <name evidence="3" type="ORF">HRR37_11200</name>
</gene>
<dbReference type="RefSeq" id="WP_071601485.1">
    <property type="nucleotide sequence ID" value="NZ_CABMLV010000001.1"/>
</dbReference>
<dbReference type="EMBL" id="WAGF01000007">
    <property type="protein sequence ID" value="KAB0879727.1"/>
    <property type="molecule type" value="Genomic_DNA"/>
</dbReference>
<accession>A0A2S9UFB3</accession>
<reference evidence="2 6" key="2">
    <citation type="submission" date="2019-09" db="EMBL/GenBank/DDBJ databases">
        <title>Prevalence, distribution, and phylogeny of type two toxin-antitoxin genes possessed by Cronobacter species where C. sakazakii homologs follow sequence type lineages.</title>
        <authorList>
            <person name="Finkelstein S."/>
            <person name="Negrete F."/>
            <person name="Jang H."/>
            <person name="Gopinath G.R."/>
            <person name="Tall B.D."/>
        </authorList>
    </citation>
    <scope>NUCLEOTIDE SEQUENCE [LARGE SCALE GENOMIC DNA]</scope>
    <source>
        <strain evidence="2 6">MOD1_Comp4</strain>
    </source>
</reference>
<evidence type="ECO:0000256" key="1">
    <source>
        <dbReference type="SAM" id="Phobius"/>
    </source>
</evidence>
<dbReference type="GeneID" id="99805111"/>
<evidence type="ECO:0000313" key="4">
    <source>
        <dbReference type="EMBL" id="PUW07273.1"/>
    </source>
</evidence>
<dbReference type="InterPro" id="IPR049611">
    <property type="entry name" value="YncL"/>
</dbReference>
<reference evidence="4 5" key="1">
    <citation type="submission" date="2017-04" db="EMBL/GenBank/DDBJ databases">
        <title>Cronobacter sakazakii, ST83 Lineage Isolates.</title>
        <authorList>
            <person name="Chase H."/>
            <person name="Tall B."/>
            <person name="Gopinath G."/>
            <person name="Lehner A."/>
        </authorList>
    </citation>
    <scope>NUCLEOTIDE SEQUENCE [LARGE SCALE GENOMIC DNA]</scope>
    <source>
        <strain evidence="4 5">MOD1_Comp15</strain>
    </source>
</reference>
<sequence>MEISSRTAVLLNLFAFAGLLLSLSVRFGWI</sequence>
<evidence type="ECO:0000313" key="6">
    <source>
        <dbReference type="Proteomes" id="UP000439917"/>
    </source>
</evidence>
<evidence type="ECO:0000313" key="2">
    <source>
        <dbReference type="EMBL" id="KAB0879727.1"/>
    </source>
</evidence>
<dbReference type="EMBL" id="NCTU01000002">
    <property type="protein sequence ID" value="PUW07273.1"/>
    <property type="molecule type" value="Genomic_DNA"/>
</dbReference>
<dbReference type="Proteomes" id="UP000548673">
    <property type="component" value="Unassembled WGS sequence"/>
</dbReference>
<dbReference type="NCBIfam" id="NF000537">
    <property type="entry name" value="YncL"/>
    <property type="match status" value="1"/>
</dbReference>
<reference evidence="3 7" key="3">
    <citation type="submission" date="2020-05" db="EMBL/GenBank/DDBJ databases">
        <title>The draft genome of Cronobacter sakazakii strain 145005.</title>
        <authorList>
            <person name="Yang J."/>
            <person name="Liu L."/>
            <person name="Feng Y."/>
            <person name="Zong Z."/>
        </authorList>
    </citation>
    <scope>NUCLEOTIDE SEQUENCE [LARGE SCALE GENOMIC DNA]</scope>
    <source>
        <strain evidence="3 7">145005</strain>
    </source>
</reference>
<keyword evidence="1" id="KW-0812">Transmembrane</keyword>
<dbReference type="Proteomes" id="UP000439917">
    <property type="component" value="Unassembled WGS sequence"/>
</dbReference>